<sequence length="434" mass="50712">MMKSRFAKLVPYMILPIAIFSIQQYISLPIGNTTVWWLVHFLILFIFFWEARYSQVSREDSKSLQFVKIYLLWNVFNILRGVFVAEGYWDYKGLISMGMTLLLPVIAYLSVNKERVQDILSFFVNYVIPFGFLLFPFMPIGAWGWYLFPIGFLMLFFPVLPMKGKIIVLVVSLIAIFGDLGARSGVIKYGIPIVLVAGFYGIRHLVWGQKLMGYTRKLLVIAPFVFFILAVTDVFEVFKMDQYIKGNYVEVKKDSSGEVVEENLTADTRSFLYMEVIESARKYNYWLLGRTPARGNETIHFAGEMVRNTGRAERLRNEVGILNVFTWTGIVGVVLFFLVFNKASYMAIHKSKNTFVKLVGLFVAFRWVYAWVEDCNIFDINNFVIWMMIGICLSPSFRKMSDAELKLWVWGIFERKHYKKYRLFLRHDKYELIL</sequence>
<keyword evidence="1" id="KW-0812">Transmembrane</keyword>
<evidence type="ECO:0000313" key="3">
    <source>
        <dbReference type="Proteomes" id="UP000198964"/>
    </source>
</evidence>
<evidence type="ECO:0000256" key="1">
    <source>
        <dbReference type="SAM" id="Phobius"/>
    </source>
</evidence>
<protein>
    <recommendedName>
        <fullName evidence="4">O-antigen ligase-like membrane protein</fullName>
    </recommendedName>
</protein>
<feature type="transmembrane region" description="Helical" evidence="1">
    <location>
        <begin position="119"/>
        <end position="137"/>
    </location>
</feature>
<evidence type="ECO:0008006" key="4">
    <source>
        <dbReference type="Google" id="ProtNLM"/>
    </source>
</evidence>
<dbReference type="EMBL" id="FONW01000001">
    <property type="protein sequence ID" value="SFE41682.1"/>
    <property type="molecule type" value="Genomic_DNA"/>
</dbReference>
<reference evidence="2 3" key="1">
    <citation type="submission" date="2016-10" db="EMBL/GenBank/DDBJ databases">
        <authorList>
            <person name="de Groot N.N."/>
        </authorList>
    </citation>
    <scope>NUCLEOTIDE SEQUENCE [LARGE SCALE GENOMIC DNA]</scope>
    <source>
        <strain evidence="2 3">CGMCC 1.9156</strain>
    </source>
</reference>
<feature type="transmembrane region" description="Helical" evidence="1">
    <location>
        <begin position="166"/>
        <end position="183"/>
    </location>
</feature>
<keyword evidence="1" id="KW-1133">Transmembrane helix</keyword>
<evidence type="ECO:0000313" key="2">
    <source>
        <dbReference type="EMBL" id="SFE41682.1"/>
    </source>
</evidence>
<dbReference type="STRING" id="655355.SAMN05216283_10185"/>
<feature type="transmembrane region" description="Helical" evidence="1">
    <location>
        <begin position="71"/>
        <end position="89"/>
    </location>
</feature>
<dbReference type="RefSeq" id="WP_093917846.1">
    <property type="nucleotide sequence ID" value="NZ_FONW01000001.1"/>
</dbReference>
<dbReference type="Proteomes" id="UP000198964">
    <property type="component" value="Unassembled WGS sequence"/>
</dbReference>
<gene>
    <name evidence="2" type="ORF">SAMN05216283_10185</name>
</gene>
<accession>A0A1I2ACT2</accession>
<keyword evidence="1" id="KW-0472">Membrane</keyword>
<dbReference type="AlphaFoldDB" id="A0A1I2ACT2"/>
<feature type="transmembrane region" description="Helical" evidence="1">
    <location>
        <begin position="324"/>
        <end position="343"/>
    </location>
</feature>
<feature type="transmembrane region" description="Helical" evidence="1">
    <location>
        <begin position="95"/>
        <end position="112"/>
    </location>
</feature>
<name>A0A1I2ACT2_9BACT</name>
<feature type="transmembrane region" description="Helical" evidence="1">
    <location>
        <begin position="34"/>
        <end position="51"/>
    </location>
</feature>
<feature type="transmembrane region" description="Helical" evidence="1">
    <location>
        <begin position="9"/>
        <end position="28"/>
    </location>
</feature>
<organism evidence="2 3">
    <name type="scientific">Sunxiuqinia elliptica</name>
    <dbReference type="NCBI Taxonomy" id="655355"/>
    <lineage>
        <taxon>Bacteria</taxon>
        <taxon>Pseudomonadati</taxon>
        <taxon>Bacteroidota</taxon>
        <taxon>Bacteroidia</taxon>
        <taxon>Marinilabiliales</taxon>
        <taxon>Prolixibacteraceae</taxon>
        <taxon>Sunxiuqinia</taxon>
    </lineage>
</organism>
<keyword evidence="3" id="KW-1185">Reference proteome</keyword>
<feature type="transmembrane region" description="Helical" evidence="1">
    <location>
        <begin position="218"/>
        <end position="238"/>
    </location>
</feature>
<feature type="transmembrane region" description="Helical" evidence="1">
    <location>
        <begin position="189"/>
        <end position="206"/>
    </location>
</feature>
<proteinExistence type="predicted"/>